<dbReference type="EMBL" id="JADJIB010000001">
    <property type="protein sequence ID" value="MBK7271965.1"/>
    <property type="molecule type" value="Genomic_DNA"/>
</dbReference>
<evidence type="ECO:0000313" key="1">
    <source>
        <dbReference type="EMBL" id="MBK7271965.1"/>
    </source>
</evidence>
<organism evidence="1 2">
    <name type="scientific">Candidatus Phosphoribacter hodrii</name>
    <dbReference type="NCBI Taxonomy" id="2953743"/>
    <lineage>
        <taxon>Bacteria</taxon>
        <taxon>Bacillati</taxon>
        <taxon>Actinomycetota</taxon>
        <taxon>Actinomycetes</taxon>
        <taxon>Micrococcales</taxon>
        <taxon>Dermatophilaceae</taxon>
        <taxon>Candidatus Phosphoribacter</taxon>
    </lineage>
</organism>
<gene>
    <name evidence="1" type="ORF">IPI13_01940</name>
</gene>
<protein>
    <submittedName>
        <fullName evidence="1">Uncharacterized protein</fullName>
    </submittedName>
</protein>
<reference evidence="1 2" key="1">
    <citation type="submission" date="2020-10" db="EMBL/GenBank/DDBJ databases">
        <title>Connecting structure to function with the recovery of over 1000 high-quality activated sludge metagenome-assembled genomes encoding full-length rRNA genes using long-read sequencing.</title>
        <authorList>
            <person name="Singleton C.M."/>
            <person name="Petriglieri F."/>
            <person name="Kristensen J.M."/>
            <person name="Kirkegaard R.H."/>
            <person name="Michaelsen T.Y."/>
            <person name="Andersen M.H."/>
            <person name="Karst S.M."/>
            <person name="Dueholm M.S."/>
            <person name="Nielsen P.H."/>
            <person name="Albertsen M."/>
        </authorList>
    </citation>
    <scope>NUCLEOTIDE SEQUENCE [LARGE SCALE GENOMIC DNA]</scope>
    <source>
        <strain evidence="1">Ega_18-Q3-R5-49_MAXAC.001</strain>
    </source>
</reference>
<accession>A0A935IH43</accession>
<proteinExistence type="predicted"/>
<dbReference type="Proteomes" id="UP000726105">
    <property type="component" value="Unassembled WGS sequence"/>
</dbReference>
<name>A0A935IH43_9MICO</name>
<dbReference type="AlphaFoldDB" id="A0A935IH43"/>
<comment type="caution">
    <text evidence="1">The sequence shown here is derived from an EMBL/GenBank/DDBJ whole genome shotgun (WGS) entry which is preliminary data.</text>
</comment>
<evidence type="ECO:0000313" key="2">
    <source>
        <dbReference type="Proteomes" id="UP000726105"/>
    </source>
</evidence>
<sequence length="224" mass="24045">MPRAWSELAPLPASDGDWLLPYLRGFGTVGGVVGSQWPRYAVLPPTADQASDGSLDPTLAAAVREVLARHTDGPREFVAALWEGWGGLTRGVSAVRLGPGHGCAGTTQQTQIGPALPIEVVNAPRFAPPSRGYLLFAASLHDLAPIPVVSDSNWWTGQQSPSLFWPRSRQWCLGVEIDVVVTLVGGSDALIDELLALPGAVEVDSVERLRREWFGEGFPLAQEY</sequence>